<organism evidence="2 3">
    <name type="scientific">Novosphingobium ovatum</name>
    <dbReference type="NCBI Taxonomy" id="1908523"/>
    <lineage>
        <taxon>Bacteria</taxon>
        <taxon>Pseudomonadati</taxon>
        <taxon>Pseudomonadota</taxon>
        <taxon>Alphaproteobacteria</taxon>
        <taxon>Sphingomonadales</taxon>
        <taxon>Sphingomonadaceae</taxon>
        <taxon>Novosphingobium</taxon>
    </lineage>
</organism>
<keyword evidence="3" id="KW-1185">Reference proteome</keyword>
<dbReference type="Pfam" id="PF00188">
    <property type="entry name" value="CAP"/>
    <property type="match status" value="1"/>
</dbReference>
<dbReference type="InterPro" id="IPR002413">
    <property type="entry name" value="V5_allergen-like"/>
</dbReference>
<dbReference type="Proteomes" id="UP000753724">
    <property type="component" value="Unassembled WGS sequence"/>
</dbReference>
<accession>A0ABW9XCM1</accession>
<dbReference type="PRINTS" id="PR00838">
    <property type="entry name" value="V5ALLERGEN"/>
</dbReference>
<evidence type="ECO:0000313" key="2">
    <source>
        <dbReference type="EMBL" id="NBC36283.1"/>
    </source>
</evidence>
<name>A0ABW9XCM1_9SPHN</name>
<dbReference type="PROSITE" id="PS01010">
    <property type="entry name" value="CRISP_2"/>
    <property type="match status" value="1"/>
</dbReference>
<dbReference type="InterPro" id="IPR035940">
    <property type="entry name" value="CAP_sf"/>
</dbReference>
<dbReference type="PANTHER" id="PTHR10334">
    <property type="entry name" value="CYSTEINE-RICH SECRETORY PROTEIN-RELATED"/>
    <property type="match status" value="1"/>
</dbReference>
<dbReference type="EMBL" id="JAAAPO010000002">
    <property type="protein sequence ID" value="NBC36283.1"/>
    <property type="molecule type" value="Genomic_DNA"/>
</dbReference>
<protein>
    <submittedName>
        <fullName evidence="2">SCP-like extracellular</fullName>
    </submittedName>
</protein>
<sequence>MARALPRISTAPAPPRDFVVSDSYTTRVLTAHNRERTRLGLAPLMWDARLADAARIWASELAATGRFEHSPSHLRRMDGDDTGENLYMGTGGAFSPEAMIADFISERADFTPGTFPQVARTGDWHGVGHYTQIIWRRTRAVGCATVRGVGPDRRGNDYLVCRYWPAGNVFGQRVG</sequence>
<dbReference type="Gene3D" id="3.40.33.10">
    <property type="entry name" value="CAP"/>
    <property type="match status" value="1"/>
</dbReference>
<dbReference type="InterPro" id="IPR001283">
    <property type="entry name" value="CRISP-related"/>
</dbReference>
<proteinExistence type="predicted"/>
<comment type="caution">
    <text evidence="2">The sequence shown here is derived from an EMBL/GenBank/DDBJ whole genome shotgun (WGS) entry which is preliminary data.</text>
</comment>
<gene>
    <name evidence="2" type="ORF">GTZ99_06890</name>
</gene>
<evidence type="ECO:0000259" key="1">
    <source>
        <dbReference type="SMART" id="SM00198"/>
    </source>
</evidence>
<dbReference type="SUPFAM" id="SSF55797">
    <property type="entry name" value="PR-1-like"/>
    <property type="match status" value="1"/>
</dbReference>
<dbReference type="PROSITE" id="PS01009">
    <property type="entry name" value="CRISP_1"/>
    <property type="match status" value="1"/>
</dbReference>
<dbReference type="InterPro" id="IPR014044">
    <property type="entry name" value="CAP_dom"/>
</dbReference>
<dbReference type="PRINTS" id="PR00837">
    <property type="entry name" value="V5TPXLIKE"/>
</dbReference>
<evidence type="ECO:0000313" key="3">
    <source>
        <dbReference type="Proteomes" id="UP000753724"/>
    </source>
</evidence>
<feature type="domain" description="SCP" evidence="1">
    <location>
        <begin position="23"/>
        <end position="171"/>
    </location>
</feature>
<dbReference type="InterPro" id="IPR018244">
    <property type="entry name" value="Allrgn_V5/Tpx1_CS"/>
</dbReference>
<dbReference type="SMART" id="SM00198">
    <property type="entry name" value="SCP"/>
    <property type="match status" value="1"/>
</dbReference>
<reference evidence="3" key="1">
    <citation type="submission" date="2020-01" db="EMBL/GenBank/DDBJ databases">
        <title>Sphingomonas sp. strain CSW-10.</title>
        <authorList>
            <person name="Chen W.-M."/>
        </authorList>
    </citation>
    <scope>NUCLEOTIDE SEQUENCE [LARGE SCALE GENOMIC DNA]</scope>
    <source>
        <strain evidence="3">FSY-8</strain>
    </source>
</reference>